<dbReference type="CDD" id="cd00077">
    <property type="entry name" value="HDc"/>
    <property type="match status" value="1"/>
</dbReference>
<proteinExistence type="predicted"/>
<dbReference type="PANTHER" id="PTHR43155:SF2">
    <property type="entry name" value="CYCLIC DI-GMP PHOSPHODIESTERASE PA4108"/>
    <property type="match status" value="1"/>
</dbReference>
<keyword evidence="1" id="KW-1133">Transmembrane helix</keyword>
<feature type="transmembrane region" description="Helical" evidence="1">
    <location>
        <begin position="168"/>
        <end position="187"/>
    </location>
</feature>
<dbReference type="Gene3D" id="1.10.3210.10">
    <property type="entry name" value="Hypothetical protein af1432"/>
    <property type="match status" value="1"/>
</dbReference>
<dbReference type="PROSITE" id="PS51832">
    <property type="entry name" value="HD_GYP"/>
    <property type="match status" value="1"/>
</dbReference>
<dbReference type="InterPro" id="IPR006675">
    <property type="entry name" value="HDIG_dom"/>
</dbReference>
<keyword evidence="1" id="KW-0472">Membrane</keyword>
<dbReference type="InterPro" id="IPR006674">
    <property type="entry name" value="HD_domain"/>
</dbReference>
<dbReference type="InterPro" id="IPR003607">
    <property type="entry name" value="HD/PDEase_dom"/>
</dbReference>
<dbReference type="PROSITE" id="PS51831">
    <property type="entry name" value="HD"/>
    <property type="match status" value="1"/>
</dbReference>
<dbReference type="PANTHER" id="PTHR43155">
    <property type="entry name" value="CYCLIC DI-GMP PHOSPHODIESTERASE PA4108-RELATED"/>
    <property type="match status" value="1"/>
</dbReference>
<dbReference type="OrthoDB" id="9804747at2"/>
<gene>
    <name evidence="4" type="ORF">C1I91_14925</name>
</gene>
<name>A0A3R5QUT5_9CLOT</name>
<dbReference type="EMBL" id="CP025746">
    <property type="protein sequence ID" value="QAA32832.1"/>
    <property type="molecule type" value="Genomic_DNA"/>
</dbReference>
<evidence type="ECO:0000259" key="2">
    <source>
        <dbReference type="PROSITE" id="PS51831"/>
    </source>
</evidence>
<sequence>MKKVHYLTKNFIAYSFIACFITAIMLIAFISFHVKKDKISSEQKMIHLTLHYIVEPELNVEDFQTYISEQKSNFLDNKLQPLIGDGTISYVRIWNREKRLIYSSNDKKTNIDNNSLEKALKNNITYIITNDSGKVIKFYLPINYNNKTVATYEVVKSYSDIKFHIKELTIIISLSIFLGLILLYFLLIRVINNSSKTLIKQNQDLVVSKLETELAYSKLNESYKHTIIALSNSIDARDPYTAGHSERVARLSLDIGKELGLNKDKLDTLEIAALLHDIGKIGISDDILHKTGRLNEYEYEKIKEHPSIGVNILKDIDFLKNAVPFILHHHERFDGCGYPLGIKGYETPLEARIIAVADSYDAMVSDRPYRKGLSQDIAISELIKFKNIQFDGLVVDAFLKIDNQNKEELE</sequence>
<dbReference type="Proteomes" id="UP000286268">
    <property type="component" value="Chromosome"/>
</dbReference>
<feature type="domain" description="HD" evidence="2">
    <location>
        <begin position="241"/>
        <end position="363"/>
    </location>
</feature>
<feature type="domain" description="HD-GYP" evidence="3">
    <location>
        <begin position="219"/>
        <end position="410"/>
    </location>
</feature>
<dbReference type="SMART" id="SM00471">
    <property type="entry name" value="HDc"/>
    <property type="match status" value="1"/>
</dbReference>
<evidence type="ECO:0000256" key="1">
    <source>
        <dbReference type="SAM" id="Phobius"/>
    </source>
</evidence>
<keyword evidence="1" id="KW-0812">Transmembrane</keyword>
<evidence type="ECO:0000313" key="5">
    <source>
        <dbReference type="Proteomes" id="UP000286268"/>
    </source>
</evidence>
<feature type="transmembrane region" description="Helical" evidence="1">
    <location>
        <begin position="12"/>
        <end position="34"/>
    </location>
</feature>
<evidence type="ECO:0000259" key="3">
    <source>
        <dbReference type="PROSITE" id="PS51832"/>
    </source>
</evidence>
<dbReference type="SUPFAM" id="SSF109604">
    <property type="entry name" value="HD-domain/PDEase-like"/>
    <property type="match status" value="1"/>
</dbReference>
<dbReference type="NCBIfam" id="TIGR00277">
    <property type="entry name" value="HDIG"/>
    <property type="match status" value="1"/>
</dbReference>
<accession>A0A3R5QUT5</accession>
<dbReference type="AlphaFoldDB" id="A0A3R5QUT5"/>
<dbReference type="RefSeq" id="WP_128213571.1">
    <property type="nucleotide sequence ID" value="NZ_CP025746.1"/>
</dbReference>
<reference evidence="4 5" key="1">
    <citation type="submission" date="2018-01" db="EMBL/GenBank/DDBJ databases">
        <title>Genome Sequencing and Assembly of Anaerobacter polyendosporus strain CT4.</title>
        <authorList>
            <person name="Tachaapaikoon C."/>
            <person name="Sutheeworapong S."/>
            <person name="Jenjaroenpun P."/>
            <person name="Wongsurawat T."/>
            <person name="Nookeaw I."/>
            <person name="Cheawchanlertfa P."/>
            <person name="Kosugi A."/>
            <person name="Cheevadhanarak S."/>
            <person name="Ratanakhanokchai K."/>
        </authorList>
    </citation>
    <scope>NUCLEOTIDE SEQUENCE [LARGE SCALE GENOMIC DNA]</scope>
    <source>
        <strain evidence="4 5">CT4</strain>
    </source>
</reference>
<dbReference type="KEGG" id="cmah:C1I91_14925"/>
<protein>
    <submittedName>
        <fullName evidence="4">Uncharacterized protein</fullName>
    </submittedName>
</protein>
<organism evidence="4 5">
    <name type="scientific">Clostridium manihotivorum</name>
    <dbReference type="NCBI Taxonomy" id="2320868"/>
    <lineage>
        <taxon>Bacteria</taxon>
        <taxon>Bacillati</taxon>
        <taxon>Bacillota</taxon>
        <taxon>Clostridia</taxon>
        <taxon>Eubacteriales</taxon>
        <taxon>Clostridiaceae</taxon>
        <taxon>Clostridium</taxon>
    </lineage>
</organism>
<dbReference type="InterPro" id="IPR037522">
    <property type="entry name" value="HD_GYP_dom"/>
</dbReference>
<evidence type="ECO:0000313" key="4">
    <source>
        <dbReference type="EMBL" id="QAA32832.1"/>
    </source>
</evidence>
<keyword evidence="5" id="KW-1185">Reference proteome</keyword>
<dbReference type="Pfam" id="PF13487">
    <property type="entry name" value="HD_5"/>
    <property type="match status" value="1"/>
</dbReference>